<dbReference type="GO" id="GO:0042274">
    <property type="term" value="P:ribosomal small subunit biogenesis"/>
    <property type="evidence" value="ECO:0007669"/>
    <property type="project" value="UniProtKB-UniRule"/>
</dbReference>
<keyword evidence="3" id="KW-0694">RNA-binding</keyword>
<reference evidence="7 8" key="1">
    <citation type="submission" date="2018-07" db="EMBL/GenBank/DDBJ databases">
        <title>Genome sequencing of Moraxellaceae gen. HYN0046.</title>
        <authorList>
            <person name="Kim M."/>
            <person name="Yi H."/>
        </authorList>
    </citation>
    <scope>NUCLEOTIDE SEQUENCE [LARGE SCALE GENOMIC DNA]</scope>
    <source>
        <strain evidence="7 8">HYN0046</strain>
    </source>
</reference>
<sequence>MALIRKRRLTNQQTRRIEAQQTRRVDEESDGELREGLIITHYGRQLLVQELEENIDSPVVTESQGHSPQDIPLIDQQGSDQLSQKIWRCHARTNLPVLVTGDRVRFQVDENTELGVITALHPRASLLTRPDRYHKVKPVAANVTLIVVVFAALPVPSPLLIDRYLVACQQADIPALLVLGKADLLTPEDGLVDLLAEYNALGYDTLTVQTDGDLSELIAKMADKTVVFVGQSGVGKSSLINALIPDANLKVNIISENSALGQHTTTTTTLLPLPNGGALIDSPGIREFGVWHLTVDAIRNGFIEMYPYYGMCRFRNCLHKNEPGCALIAAAAEGKVLPRRLASLNRLEDEAREAEKNA</sequence>
<keyword evidence="3" id="KW-0479">Metal-binding</keyword>
<evidence type="ECO:0000256" key="1">
    <source>
        <dbReference type="ARBA" id="ARBA00022741"/>
    </source>
</evidence>
<feature type="binding site" evidence="3">
    <location>
        <position position="325"/>
    </location>
    <ligand>
        <name>Zn(2+)</name>
        <dbReference type="ChEBI" id="CHEBI:29105"/>
    </ligand>
</feature>
<dbReference type="InterPro" id="IPR027417">
    <property type="entry name" value="P-loop_NTPase"/>
</dbReference>
<comment type="similarity">
    <text evidence="3">Belongs to the TRAFAC class YlqF/YawG GTPase family. RsgA subfamily.</text>
</comment>
<dbReference type="GO" id="GO:0003924">
    <property type="term" value="F:GTPase activity"/>
    <property type="evidence" value="ECO:0007669"/>
    <property type="project" value="UniProtKB-UniRule"/>
</dbReference>
<dbReference type="EMBL" id="CP031222">
    <property type="protein sequence ID" value="AXI01852.1"/>
    <property type="molecule type" value="Genomic_DNA"/>
</dbReference>
<proteinExistence type="inferred from homology"/>
<dbReference type="Gene3D" id="1.10.40.50">
    <property type="entry name" value="Probable gtpase engc, domain 3"/>
    <property type="match status" value="1"/>
</dbReference>
<accession>A0A345P3J3</accession>
<keyword evidence="1 3" id="KW-0547">Nucleotide-binding</keyword>
<dbReference type="Proteomes" id="UP000253940">
    <property type="component" value="Chromosome"/>
</dbReference>
<feature type="domain" description="CP-type G" evidence="6">
    <location>
        <begin position="133"/>
        <end position="288"/>
    </location>
</feature>
<keyword evidence="3" id="KW-0862">Zinc</keyword>
<dbReference type="PANTHER" id="PTHR32120:SF11">
    <property type="entry name" value="SMALL RIBOSOMAL SUBUNIT BIOGENESIS GTPASE RSGA 1, MITOCHONDRIAL-RELATED"/>
    <property type="match status" value="1"/>
</dbReference>
<evidence type="ECO:0000259" key="6">
    <source>
        <dbReference type="PROSITE" id="PS51721"/>
    </source>
</evidence>
<comment type="subcellular location">
    <subcellularLocation>
        <location evidence="3">Cytoplasm</location>
    </subcellularLocation>
</comment>
<dbReference type="EC" id="3.6.1.-" evidence="3"/>
<keyword evidence="3" id="KW-0378">Hydrolase</keyword>
<keyword evidence="2 3" id="KW-0342">GTP-binding</keyword>
<evidence type="ECO:0000313" key="8">
    <source>
        <dbReference type="Proteomes" id="UP000253940"/>
    </source>
</evidence>
<comment type="cofactor">
    <cofactor evidence="3">
        <name>Zn(2+)</name>
        <dbReference type="ChEBI" id="CHEBI:29105"/>
    </cofactor>
    <text evidence="3">Binds 1 zinc ion per subunit.</text>
</comment>
<dbReference type="GO" id="GO:0046872">
    <property type="term" value="F:metal ion binding"/>
    <property type="evidence" value="ECO:0007669"/>
    <property type="project" value="UniProtKB-KW"/>
</dbReference>
<dbReference type="OrthoDB" id="9809485at2"/>
<dbReference type="InterPro" id="IPR010914">
    <property type="entry name" value="RsgA_GTPase_dom"/>
</dbReference>
<keyword evidence="8" id="KW-1185">Reference proteome</keyword>
<dbReference type="SUPFAM" id="SSF52540">
    <property type="entry name" value="P-loop containing nucleoside triphosphate hydrolases"/>
    <property type="match status" value="1"/>
</dbReference>
<gene>
    <name evidence="3 7" type="primary">rsgA</name>
    <name evidence="7" type="ORF">HYN46_02535</name>
</gene>
<evidence type="ECO:0000256" key="4">
    <source>
        <dbReference type="SAM" id="Phobius"/>
    </source>
</evidence>
<keyword evidence="4" id="KW-0472">Membrane</keyword>
<feature type="domain" description="EngC GTPase" evidence="5">
    <location>
        <begin position="141"/>
        <end position="286"/>
    </location>
</feature>
<evidence type="ECO:0000256" key="2">
    <source>
        <dbReference type="ARBA" id="ARBA00023134"/>
    </source>
</evidence>
<keyword evidence="3" id="KW-0690">Ribosome biogenesis</keyword>
<dbReference type="GO" id="GO:0005525">
    <property type="term" value="F:GTP binding"/>
    <property type="evidence" value="ECO:0007669"/>
    <property type="project" value="UniProtKB-UniRule"/>
</dbReference>
<protein>
    <recommendedName>
        <fullName evidence="3">Small ribosomal subunit biogenesis GTPase RsgA</fullName>
        <ecNumber evidence="3">3.6.1.-</ecNumber>
    </recommendedName>
</protein>
<dbReference type="Gene3D" id="3.40.50.300">
    <property type="entry name" value="P-loop containing nucleotide triphosphate hydrolases"/>
    <property type="match status" value="1"/>
</dbReference>
<dbReference type="CDD" id="cd01854">
    <property type="entry name" value="YjeQ_EngC"/>
    <property type="match status" value="1"/>
</dbReference>
<comment type="caution">
    <text evidence="3">Lacks conserved residue(s) required for the propagation of feature annotation.</text>
</comment>
<dbReference type="Gene3D" id="2.40.50.140">
    <property type="entry name" value="Nucleic acid-binding proteins"/>
    <property type="match status" value="1"/>
</dbReference>
<dbReference type="AlphaFoldDB" id="A0A345P3J3"/>
<keyword evidence="3" id="KW-0699">rRNA-binding</keyword>
<dbReference type="PROSITE" id="PS51721">
    <property type="entry name" value="G_CP"/>
    <property type="match status" value="1"/>
</dbReference>
<comment type="function">
    <text evidence="3">One of several proteins that assist in the late maturation steps of the functional core of the 30S ribosomal subunit. Helps release RbfA from mature subunits. May play a role in the assembly of ribosomal proteins into the subunit. Circularly permuted GTPase that catalyzes slow GTP hydrolysis, GTPase activity is stimulated by the 30S ribosomal subunit.</text>
</comment>
<feature type="binding site" evidence="3">
    <location>
        <begin position="230"/>
        <end position="238"/>
    </location>
    <ligand>
        <name>GTP</name>
        <dbReference type="ChEBI" id="CHEBI:37565"/>
    </ligand>
</feature>
<dbReference type="PROSITE" id="PS50936">
    <property type="entry name" value="ENGC_GTPASE"/>
    <property type="match status" value="1"/>
</dbReference>
<dbReference type="InterPro" id="IPR030378">
    <property type="entry name" value="G_CP_dom"/>
</dbReference>
<evidence type="ECO:0000259" key="5">
    <source>
        <dbReference type="PROSITE" id="PS50936"/>
    </source>
</evidence>
<organism evidence="7 8">
    <name type="scientific">Aquirhabdus parva</name>
    <dbReference type="NCBI Taxonomy" id="2283318"/>
    <lineage>
        <taxon>Bacteria</taxon>
        <taxon>Pseudomonadati</taxon>
        <taxon>Pseudomonadota</taxon>
        <taxon>Gammaproteobacteria</taxon>
        <taxon>Moraxellales</taxon>
        <taxon>Moraxellaceae</taxon>
        <taxon>Aquirhabdus</taxon>
    </lineage>
</organism>
<feature type="binding site" evidence="3">
    <location>
        <position position="317"/>
    </location>
    <ligand>
        <name>Zn(2+)</name>
        <dbReference type="ChEBI" id="CHEBI:29105"/>
    </ligand>
</feature>
<keyword evidence="3" id="KW-0963">Cytoplasm</keyword>
<dbReference type="InterPro" id="IPR012340">
    <property type="entry name" value="NA-bd_OB-fold"/>
</dbReference>
<dbReference type="GO" id="GO:0005737">
    <property type="term" value="C:cytoplasm"/>
    <property type="evidence" value="ECO:0007669"/>
    <property type="project" value="UniProtKB-SubCell"/>
</dbReference>
<keyword evidence="4" id="KW-1133">Transmembrane helix</keyword>
<comment type="subunit">
    <text evidence="3">Monomer. Associates with 30S ribosomal subunit, binds 16S rRNA.</text>
</comment>
<feature type="transmembrane region" description="Helical" evidence="4">
    <location>
        <begin position="139"/>
        <end position="161"/>
    </location>
</feature>
<dbReference type="NCBIfam" id="TIGR00157">
    <property type="entry name" value="ribosome small subunit-dependent GTPase A"/>
    <property type="match status" value="1"/>
</dbReference>
<name>A0A345P3J3_9GAMM</name>
<feature type="binding site" evidence="3">
    <location>
        <position position="319"/>
    </location>
    <ligand>
        <name>Zn(2+)</name>
        <dbReference type="ChEBI" id="CHEBI:29105"/>
    </ligand>
</feature>
<feature type="binding site" evidence="3">
    <location>
        <position position="312"/>
    </location>
    <ligand>
        <name>Zn(2+)</name>
        <dbReference type="ChEBI" id="CHEBI:29105"/>
    </ligand>
</feature>
<dbReference type="Pfam" id="PF03193">
    <property type="entry name" value="RsgA_GTPase"/>
    <property type="match status" value="1"/>
</dbReference>
<evidence type="ECO:0000313" key="7">
    <source>
        <dbReference type="EMBL" id="AXI01852.1"/>
    </source>
</evidence>
<dbReference type="GO" id="GO:0019843">
    <property type="term" value="F:rRNA binding"/>
    <property type="evidence" value="ECO:0007669"/>
    <property type="project" value="UniProtKB-KW"/>
</dbReference>
<dbReference type="InterPro" id="IPR004881">
    <property type="entry name" value="Ribosome_biogen_GTPase_RsgA"/>
</dbReference>
<dbReference type="HAMAP" id="MF_01820">
    <property type="entry name" value="GTPase_RsgA"/>
    <property type="match status" value="1"/>
</dbReference>
<keyword evidence="4" id="KW-0812">Transmembrane</keyword>
<dbReference type="PANTHER" id="PTHR32120">
    <property type="entry name" value="SMALL RIBOSOMAL SUBUNIT BIOGENESIS GTPASE RSGA"/>
    <property type="match status" value="1"/>
</dbReference>
<dbReference type="RefSeq" id="WP_114897962.1">
    <property type="nucleotide sequence ID" value="NZ_CP031222.1"/>
</dbReference>
<evidence type="ECO:0000256" key="3">
    <source>
        <dbReference type="HAMAP-Rule" id="MF_01820"/>
    </source>
</evidence>
<dbReference type="KEGG" id="mbah:HYN46_02535"/>